<comment type="caution">
    <text evidence="1">The sequence shown here is derived from an EMBL/GenBank/DDBJ whole genome shotgun (WGS) entry which is preliminary data.</text>
</comment>
<proteinExistence type="predicted"/>
<keyword evidence="2" id="KW-1185">Reference proteome</keyword>
<name>A0A0V0S6J0_9BILA</name>
<accession>A0A0V0S6J0</accession>
<dbReference type="Proteomes" id="UP000054630">
    <property type="component" value="Unassembled WGS sequence"/>
</dbReference>
<dbReference type="AlphaFoldDB" id="A0A0V0S6J0"/>
<evidence type="ECO:0000313" key="1">
    <source>
        <dbReference type="EMBL" id="KRX22154.1"/>
    </source>
</evidence>
<reference evidence="1 2" key="1">
    <citation type="submission" date="2015-01" db="EMBL/GenBank/DDBJ databases">
        <title>Evolution of Trichinella species and genotypes.</title>
        <authorList>
            <person name="Korhonen P.K."/>
            <person name="Edoardo P."/>
            <person name="Giuseppe L.R."/>
            <person name="Gasser R.B."/>
        </authorList>
    </citation>
    <scope>NUCLEOTIDE SEQUENCE [LARGE SCALE GENOMIC DNA]</scope>
    <source>
        <strain evidence="1">ISS37</strain>
    </source>
</reference>
<protein>
    <submittedName>
        <fullName evidence="1">Uncharacterized protein</fullName>
    </submittedName>
</protein>
<evidence type="ECO:0000313" key="2">
    <source>
        <dbReference type="Proteomes" id="UP000054630"/>
    </source>
</evidence>
<sequence>MLQVIRSETASVTIDAEGRLRQIEALKHDNPEAALRRRWTLVGRCLSNFARRARRKRLLAESGEVGGKSGKWIQIGIRDRLGDVLLTKMEFVKNRCLRCWYCWREKVGCLQSLEERHFEIFRLFVTFGSLICCCQLWHKFFIFPFVEENLPLVWLFVHANFNSVEEMNRKKISEWGATLTKKER</sequence>
<organism evidence="1 2">
    <name type="scientific">Trichinella nelsoni</name>
    <dbReference type="NCBI Taxonomy" id="6336"/>
    <lineage>
        <taxon>Eukaryota</taxon>
        <taxon>Metazoa</taxon>
        <taxon>Ecdysozoa</taxon>
        <taxon>Nematoda</taxon>
        <taxon>Enoplea</taxon>
        <taxon>Dorylaimia</taxon>
        <taxon>Trichinellida</taxon>
        <taxon>Trichinellidae</taxon>
        <taxon>Trichinella</taxon>
    </lineage>
</organism>
<dbReference type="OrthoDB" id="10336998at2759"/>
<dbReference type="EMBL" id="JYDL01000034">
    <property type="protein sequence ID" value="KRX22154.1"/>
    <property type="molecule type" value="Genomic_DNA"/>
</dbReference>
<gene>
    <name evidence="1" type="ORF">T07_7802</name>
</gene>